<dbReference type="Gene3D" id="1.20.1250.20">
    <property type="entry name" value="MFS general substrate transporter like domains"/>
    <property type="match status" value="2"/>
</dbReference>
<feature type="transmembrane region" description="Helical" evidence="6">
    <location>
        <begin position="289"/>
        <end position="309"/>
    </location>
</feature>
<evidence type="ECO:0000313" key="9">
    <source>
        <dbReference type="Proteomes" id="UP001577267"/>
    </source>
</evidence>
<evidence type="ECO:0000256" key="4">
    <source>
        <dbReference type="ARBA" id="ARBA00022989"/>
    </source>
</evidence>
<sequence length="407" mass="41276">MPVALVALAVCAFGIGTTEFIVNGLLPELAGDFDVSIPTAGLLVSGYALGVAIGGPLLTAFTTRITRKDVLVGLMVLFIAGSVLSAVAPSYGLLMAGRILSACCHGVFFGIGSVVAADLVKPERRAGAIALVFTGLTLANVLGVPLGTVLGQQFGWRSTFWVVTALGVIGMLGIITLVPRQPLPLDSGLAQELAAFRQPSIWMALGITAIGFGGLMSSFTYLAPMMTEVAGYSSGSIAWLLVLFGVGVVVGNLLGGKAADRALKTTILVLLAALVAVLALFTFTAHNKILAALTIVVMGCVGYATIPPLQTYILQKVEGAGTLASAANIGAFNLGAALGAYLGGTVIDAGLGYTAANWAGALLSAAGLALALVAFTSARRTAQPVGVPGIPAPAEAVRPLQETKPHH</sequence>
<keyword evidence="3 6" id="KW-0812">Transmembrane</keyword>
<dbReference type="EMBL" id="JBHGBT010000021">
    <property type="protein sequence ID" value="MFB4196775.1"/>
    <property type="molecule type" value="Genomic_DNA"/>
</dbReference>
<protein>
    <submittedName>
        <fullName evidence="8">MFS transporter</fullName>
    </submittedName>
</protein>
<dbReference type="InterPro" id="IPR050189">
    <property type="entry name" value="MFS_Efflux_Transporters"/>
</dbReference>
<dbReference type="RefSeq" id="WP_375064900.1">
    <property type="nucleotide sequence ID" value="NZ_JBHGBT010000021.1"/>
</dbReference>
<dbReference type="PANTHER" id="PTHR43124:SF3">
    <property type="entry name" value="CHLORAMPHENICOL EFFLUX PUMP RV0191"/>
    <property type="match status" value="1"/>
</dbReference>
<evidence type="ECO:0000256" key="2">
    <source>
        <dbReference type="ARBA" id="ARBA00022475"/>
    </source>
</evidence>
<organism evidence="8 9">
    <name type="scientific">Streptomyces carpaticus</name>
    <dbReference type="NCBI Taxonomy" id="285558"/>
    <lineage>
        <taxon>Bacteria</taxon>
        <taxon>Bacillati</taxon>
        <taxon>Actinomycetota</taxon>
        <taxon>Actinomycetes</taxon>
        <taxon>Kitasatosporales</taxon>
        <taxon>Streptomycetaceae</taxon>
        <taxon>Streptomyces</taxon>
    </lineage>
</organism>
<keyword evidence="9" id="KW-1185">Reference proteome</keyword>
<evidence type="ECO:0000256" key="3">
    <source>
        <dbReference type="ARBA" id="ARBA00022692"/>
    </source>
</evidence>
<dbReference type="PANTHER" id="PTHR43124">
    <property type="entry name" value="PURINE EFFLUX PUMP PBUE"/>
    <property type="match status" value="1"/>
</dbReference>
<reference evidence="8 9" key="1">
    <citation type="submission" date="2024-09" db="EMBL/GenBank/DDBJ databases">
        <title>Draft genome sequence of multifaceted antimicrobials producing Streptomyces sp. strain FH1.</title>
        <authorList>
            <person name="Hassan F."/>
            <person name="Ali H."/>
            <person name="Hassan N."/>
            <person name="Nawaz A."/>
        </authorList>
    </citation>
    <scope>NUCLEOTIDE SEQUENCE [LARGE SCALE GENOMIC DNA]</scope>
    <source>
        <strain evidence="8 9">FH1</strain>
    </source>
</reference>
<feature type="domain" description="Major facilitator superfamily (MFS) profile" evidence="7">
    <location>
        <begin position="4"/>
        <end position="379"/>
    </location>
</feature>
<dbReference type="Proteomes" id="UP001577267">
    <property type="component" value="Unassembled WGS sequence"/>
</dbReference>
<feature type="transmembrane region" description="Helical" evidence="6">
    <location>
        <begin position="127"/>
        <end position="147"/>
    </location>
</feature>
<evidence type="ECO:0000313" key="8">
    <source>
        <dbReference type="EMBL" id="MFB4196775.1"/>
    </source>
</evidence>
<keyword evidence="4 6" id="KW-1133">Transmembrane helix</keyword>
<evidence type="ECO:0000259" key="7">
    <source>
        <dbReference type="PROSITE" id="PS50850"/>
    </source>
</evidence>
<comment type="subcellular location">
    <subcellularLocation>
        <location evidence="1">Cell membrane</location>
        <topology evidence="1">Multi-pass membrane protein</topology>
    </subcellularLocation>
</comment>
<dbReference type="InterPro" id="IPR011701">
    <property type="entry name" value="MFS"/>
</dbReference>
<feature type="transmembrane region" description="Helical" evidence="6">
    <location>
        <begin position="159"/>
        <end position="179"/>
    </location>
</feature>
<feature type="transmembrane region" description="Helical" evidence="6">
    <location>
        <begin position="70"/>
        <end position="93"/>
    </location>
</feature>
<dbReference type="InterPro" id="IPR036259">
    <property type="entry name" value="MFS_trans_sf"/>
</dbReference>
<feature type="transmembrane region" description="Helical" evidence="6">
    <location>
        <begin position="200"/>
        <end position="224"/>
    </location>
</feature>
<feature type="transmembrane region" description="Helical" evidence="6">
    <location>
        <begin position="99"/>
        <end position="120"/>
    </location>
</feature>
<feature type="transmembrane region" description="Helical" evidence="6">
    <location>
        <begin position="266"/>
        <end position="283"/>
    </location>
</feature>
<proteinExistence type="predicted"/>
<feature type="transmembrane region" description="Helical" evidence="6">
    <location>
        <begin position="236"/>
        <end position="254"/>
    </location>
</feature>
<dbReference type="CDD" id="cd17324">
    <property type="entry name" value="MFS_NepI_like"/>
    <property type="match status" value="1"/>
</dbReference>
<evidence type="ECO:0000256" key="1">
    <source>
        <dbReference type="ARBA" id="ARBA00004651"/>
    </source>
</evidence>
<feature type="transmembrane region" description="Helical" evidence="6">
    <location>
        <begin position="355"/>
        <end position="375"/>
    </location>
</feature>
<feature type="transmembrane region" description="Helical" evidence="6">
    <location>
        <begin position="321"/>
        <end position="343"/>
    </location>
</feature>
<comment type="caution">
    <text evidence="8">The sequence shown here is derived from an EMBL/GenBank/DDBJ whole genome shotgun (WGS) entry which is preliminary data.</text>
</comment>
<evidence type="ECO:0000256" key="6">
    <source>
        <dbReference type="SAM" id="Phobius"/>
    </source>
</evidence>
<feature type="transmembrane region" description="Helical" evidence="6">
    <location>
        <begin position="36"/>
        <end position="58"/>
    </location>
</feature>
<name>A0ABV4ZRM6_9ACTN</name>
<gene>
    <name evidence="8" type="ORF">ACE11A_20750</name>
</gene>
<accession>A0ABV4ZRM6</accession>
<keyword evidence="5 6" id="KW-0472">Membrane</keyword>
<dbReference type="InterPro" id="IPR020846">
    <property type="entry name" value="MFS_dom"/>
</dbReference>
<dbReference type="PROSITE" id="PS50850">
    <property type="entry name" value="MFS"/>
    <property type="match status" value="1"/>
</dbReference>
<keyword evidence="2" id="KW-1003">Cell membrane</keyword>
<evidence type="ECO:0000256" key="5">
    <source>
        <dbReference type="ARBA" id="ARBA00023136"/>
    </source>
</evidence>
<dbReference type="SUPFAM" id="SSF103473">
    <property type="entry name" value="MFS general substrate transporter"/>
    <property type="match status" value="1"/>
</dbReference>
<dbReference type="Pfam" id="PF07690">
    <property type="entry name" value="MFS_1"/>
    <property type="match status" value="1"/>
</dbReference>